<organism evidence="3 4">
    <name type="scientific">Halarchaeum acidiphilum MH1-52-1</name>
    <dbReference type="NCBI Taxonomy" id="1261545"/>
    <lineage>
        <taxon>Archaea</taxon>
        <taxon>Methanobacteriati</taxon>
        <taxon>Methanobacteriota</taxon>
        <taxon>Stenosarchaea group</taxon>
        <taxon>Halobacteria</taxon>
        <taxon>Halobacteriales</taxon>
        <taxon>Halobacteriaceae</taxon>
    </lineage>
</organism>
<keyword evidence="4" id="KW-1185">Reference proteome</keyword>
<dbReference type="Proteomes" id="UP000016986">
    <property type="component" value="Unassembled WGS sequence"/>
</dbReference>
<accession>U3A5L4</accession>
<feature type="compositionally biased region" description="Low complexity" evidence="1">
    <location>
        <begin position="76"/>
        <end position="89"/>
    </location>
</feature>
<evidence type="ECO:0000313" key="4">
    <source>
        <dbReference type="Proteomes" id="UP000016986"/>
    </source>
</evidence>
<feature type="transmembrane region" description="Helical" evidence="2">
    <location>
        <begin position="12"/>
        <end position="32"/>
    </location>
</feature>
<keyword evidence="2" id="KW-0812">Transmembrane</keyword>
<evidence type="ECO:0000256" key="2">
    <source>
        <dbReference type="SAM" id="Phobius"/>
    </source>
</evidence>
<keyword evidence="2" id="KW-1133">Transmembrane helix</keyword>
<evidence type="ECO:0000256" key="1">
    <source>
        <dbReference type="SAM" id="MobiDB-lite"/>
    </source>
</evidence>
<proteinExistence type="predicted"/>
<dbReference type="eggNOG" id="arCOG08994">
    <property type="taxonomic scope" value="Archaea"/>
</dbReference>
<dbReference type="EMBL" id="BATA01000040">
    <property type="protein sequence ID" value="GAD52934.1"/>
    <property type="molecule type" value="Genomic_DNA"/>
</dbReference>
<evidence type="ECO:0000313" key="3">
    <source>
        <dbReference type="EMBL" id="GAD52934.1"/>
    </source>
</evidence>
<dbReference type="InterPro" id="IPR040493">
    <property type="entry name" value="DUF5518"/>
</dbReference>
<name>U3A5L4_9EURY</name>
<dbReference type="Pfam" id="PF17647">
    <property type="entry name" value="DUF5518"/>
    <property type="match status" value="1"/>
</dbReference>
<dbReference type="AlphaFoldDB" id="U3A5L4"/>
<dbReference type="RefSeq" id="WP_021780327.1">
    <property type="nucleotide sequence ID" value="NZ_BATA01000040.1"/>
</dbReference>
<comment type="caution">
    <text evidence="3">The sequence shown here is derived from an EMBL/GenBank/DDBJ whole genome shotgun (WGS) entry which is preliminary data.</text>
</comment>
<keyword evidence="2" id="KW-0472">Membrane</keyword>
<feature type="compositionally biased region" description="Low complexity" evidence="1">
    <location>
        <begin position="60"/>
        <end position="69"/>
    </location>
</feature>
<dbReference type="OrthoDB" id="222327at2157"/>
<feature type="region of interest" description="Disordered" evidence="1">
    <location>
        <begin position="59"/>
        <end position="101"/>
    </location>
</feature>
<sequence>MALPTDRLPGGAWTYALPAGLLSLPLTVLGYARTGPELALAPVVVCGLCAGYLARRETGTTDGVGTRTGALGGAAGAASAGGWPDGAGAPRVAPARTHSSR</sequence>
<reference evidence="3 4" key="1">
    <citation type="submission" date="2013-09" db="EMBL/GenBank/DDBJ databases">
        <title>Whole genome sequencing of Halarchaeum acidiphilum strain MH1-52-1.</title>
        <authorList>
            <person name="Shimane Y."/>
            <person name="Minegishi H."/>
            <person name="Nishi S."/>
            <person name="Echigo A."/>
            <person name="Shuto A."/>
            <person name="Konishi M."/>
            <person name="Ito T."/>
            <person name="Ohkuma M."/>
            <person name="Ohta Y."/>
            <person name="Nagano Y."/>
            <person name="Tsubouchi T."/>
            <person name="Mori K."/>
            <person name="Usui K."/>
            <person name="Kamekura M."/>
            <person name="Usami R."/>
            <person name="Takaki Y."/>
            <person name="Hatada Y."/>
        </authorList>
    </citation>
    <scope>NUCLEOTIDE SEQUENCE [LARGE SCALE GENOMIC DNA]</scope>
    <source>
        <strain evidence="3 4">JCM 16109</strain>
    </source>
</reference>
<gene>
    <name evidence="3" type="ORF">MBEHAL_1694</name>
</gene>
<protein>
    <submittedName>
        <fullName evidence="3">Uncharacterized protein</fullName>
    </submittedName>
</protein>